<reference evidence="1 2" key="1">
    <citation type="journal article" date="2019" name="Commun. Biol.">
        <title>The bagworm genome reveals a unique fibroin gene that provides high tensile strength.</title>
        <authorList>
            <person name="Kono N."/>
            <person name="Nakamura H."/>
            <person name="Ohtoshi R."/>
            <person name="Tomita M."/>
            <person name="Numata K."/>
            <person name="Arakawa K."/>
        </authorList>
    </citation>
    <scope>NUCLEOTIDE SEQUENCE [LARGE SCALE GENOMIC DNA]</scope>
</reference>
<proteinExistence type="predicted"/>
<evidence type="ECO:0000313" key="1">
    <source>
        <dbReference type="EMBL" id="GBP90988.1"/>
    </source>
</evidence>
<dbReference type="Proteomes" id="UP000299102">
    <property type="component" value="Unassembled WGS sequence"/>
</dbReference>
<evidence type="ECO:0000313" key="2">
    <source>
        <dbReference type="Proteomes" id="UP000299102"/>
    </source>
</evidence>
<comment type="caution">
    <text evidence="1">The sequence shown here is derived from an EMBL/GenBank/DDBJ whole genome shotgun (WGS) entry which is preliminary data.</text>
</comment>
<protein>
    <submittedName>
        <fullName evidence="1">Uncharacterized protein</fullName>
    </submittedName>
</protein>
<keyword evidence="2" id="KW-1185">Reference proteome</keyword>
<accession>A0A4C1ZTI3</accession>
<dbReference type="AlphaFoldDB" id="A0A4C1ZTI3"/>
<dbReference type="EMBL" id="BGZK01002131">
    <property type="protein sequence ID" value="GBP90988.1"/>
    <property type="molecule type" value="Genomic_DNA"/>
</dbReference>
<organism evidence="1 2">
    <name type="scientific">Eumeta variegata</name>
    <name type="common">Bagworm moth</name>
    <name type="synonym">Eumeta japonica</name>
    <dbReference type="NCBI Taxonomy" id="151549"/>
    <lineage>
        <taxon>Eukaryota</taxon>
        <taxon>Metazoa</taxon>
        <taxon>Ecdysozoa</taxon>
        <taxon>Arthropoda</taxon>
        <taxon>Hexapoda</taxon>
        <taxon>Insecta</taxon>
        <taxon>Pterygota</taxon>
        <taxon>Neoptera</taxon>
        <taxon>Endopterygota</taxon>
        <taxon>Lepidoptera</taxon>
        <taxon>Glossata</taxon>
        <taxon>Ditrysia</taxon>
        <taxon>Tineoidea</taxon>
        <taxon>Psychidae</taxon>
        <taxon>Oiketicinae</taxon>
        <taxon>Eumeta</taxon>
    </lineage>
</organism>
<name>A0A4C1ZTI3_EUMVA</name>
<gene>
    <name evidence="1" type="ORF">EVAR_66120_1</name>
</gene>
<sequence length="165" mass="18590">MDAVGTRPRLTGYVAGDRRRALASTICNPPQVKQLHQWRQPHSRAARESAALNYGFTVICQRDACRQHALTCSMQPTTDPRISSSTTNPYQRMEYGLVVEEQIRGNYQPNRLIDAGVTSQSELQPARRTHQRRAATSGHTHAIFKKHGGYLKCCQANDDARTRRS</sequence>